<dbReference type="InterPro" id="IPR029044">
    <property type="entry name" value="Nucleotide-diphossugar_trans"/>
</dbReference>
<protein>
    <submittedName>
        <fullName evidence="2">Glycosyl transferase family 2</fullName>
    </submittedName>
</protein>
<reference evidence="2 3" key="1">
    <citation type="journal article" date="2015" name="Nature">
        <title>rRNA introns, odd ribosomes, and small enigmatic genomes across a large radiation of phyla.</title>
        <authorList>
            <person name="Brown C.T."/>
            <person name="Hug L.A."/>
            <person name="Thomas B.C."/>
            <person name="Sharon I."/>
            <person name="Castelle C.J."/>
            <person name="Singh A."/>
            <person name="Wilkins M.J."/>
            <person name="Williams K.H."/>
            <person name="Banfield J.F."/>
        </authorList>
    </citation>
    <scope>NUCLEOTIDE SEQUENCE [LARGE SCALE GENOMIC DNA]</scope>
</reference>
<evidence type="ECO:0000259" key="1">
    <source>
        <dbReference type="Pfam" id="PF00535"/>
    </source>
</evidence>
<proteinExistence type="predicted"/>
<dbReference type="PANTHER" id="PTHR43179:SF7">
    <property type="entry name" value="RHAMNOSYLTRANSFERASE WBBL"/>
    <property type="match status" value="1"/>
</dbReference>
<dbReference type="CDD" id="cd04186">
    <property type="entry name" value="GT_2_like_c"/>
    <property type="match status" value="1"/>
</dbReference>
<dbReference type="InterPro" id="IPR001173">
    <property type="entry name" value="Glyco_trans_2-like"/>
</dbReference>
<organism evidence="2 3">
    <name type="scientific">Candidatus Magasanikbacteria bacterium GW2011_GWE2_42_7</name>
    <dbReference type="NCBI Taxonomy" id="1619052"/>
    <lineage>
        <taxon>Bacteria</taxon>
        <taxon>Candidatus Magasanikiibacteriota</taxon>
    </lineage>
</organism>
<evidence type="ECO:0000313" key="3">
    <source>
        <dbReference type="Proteomes" id="UP000033867"/>
    </source>
</evidence>
<dbReference type="EMBL" id="LCEK01000033">
    <property type="protein sequence ID" value="KKS71256.1"/>
    <property type="molecule type" value="Genomic_DNA"/>
</dbReference>
<feature type="domain" description="Glycosyltransferase 2-like" evidence="1">
    <location>
        <begin position="4"/>
        <end position="131"/>
    </location>
</feature>
<dbReference type="SUPFAM" id="SSF53448">
    <property type="entry name" value="Nucleotide-diphospho-sugar transferases"/>
    <property type="match status" value="1"/>
</dbReference>
<dbReference type="Gene3D" id="3.90.550.10">
    <property type="entry name" value="Spore Coat Polysaccharide Biosynthesis Protein SpsA, Chain A"/>
    <property type="match status" value="1"/>
</dbReference>
<evidence type="ECO:0000313" key="2">
    <source>
        <dbReference type="EMBL" id="KKS71256.1"/>
    </source>
</evidence>
<dbReference type="GO" id="GO:0016740">
    <property type="term" value="F:transferase activity"/>
    <property type="evidence" value="ECO:0007669"/>
    <property type="project" value="UniProtKB-KW"/>
</dbReference>
<dbReference type="AlphaFoldDB" id="A0A0G1DK70"/>
<gene>
    <name evidence="2" type="ORF">UV42_C0033G0012</name>
</gene>
<dbReference type="PANTHER" id="PTHR43179">
    <property type="entry name" value="RHAMNOSYLTRANSFERASE WBBL"/>
    <property type="match status" value="1"/>
</dbReference>
<dbReference type="Pfam" id="PF00535">
    <property type="entry name" value="Glycos_transf_2"/>
    <property type="match status" value="1"/>
</dbReference>
<dbReference type="Proteomes" id="UP000033867">
    <property type="component" value="Unassembled WGS sequence"/>
</dbReference>
<comment type="caution">
    <text evidence="2">The sequence shown here is derived from an EMBL/GenBank/DDBJ whole genome shotgun (WGS) entry which is preliminary data.</text>
</comment>
<name>A0A0G1DK70_9BACT</name>
<keyword evidence="2" id="KW-0808">Transferase</keyword>
<accession>A0A0G1DK70</accession>
<sequence>MDVSIITVNTNDGEKLLPQMESVQRAAVNIAYEQIISDNGSTDGSLEKVRTQFPHAIVIENGKNIGFGAANNAGHAKATGEFILLLNPDMRLEPGSLKVLVDWMRSHEDVGIVSPKLVAQDGSIQKDALPRRFPGLLDQLAIVLKLSHVFPGLLNRYVYKGFDPEKEQDVDSVRGSFLLLRKSIADRLGWIFDPRYFIWFEDVDICREVKKMGFRVVYTPIISCVDYVGQTFKRFPSVQKQQWFTKSMIAYFAKWEAPWKAVVLRIARPVGIVLTWIHSKV</sequence>